<evidence type="ECO:0000313" key="2">
    <source>
        <dbReference type="Proteomes" id="UP001146019"/>
    </source>
</evidence>
<dbReference type="EMBL" id="JAPKMY010000012">
    <property type="protein sequence ID" value="MCX5469552.1"/>
    <property type="molecule type" value="Genomic_DNA"/>
</dbReference>
<protein>
    <submittedName>
        <fullName evidence="1">SIR2 family protein</fullName>
    </submittedName>
</protein>
<comment type="caution">
    <text evidence="1">The sequence shown here is derived from an EMBL/GenBank/DDBJ whole genome shotgun (WGS) entry which is preliminary data.</text>
</comment>
<organism evidence="1 2">
    <name type="scientific">Acinetobacter nematophilus</name>
    <dbReference type="NCBI Taxonomy" id="2994642"/>
    <lineage>
        <taxon>Bacteria</taxon>
        <taxon>Pseudomonadati</taxon>
        <taxon>Pseudomonadota</taxon>
        <taxon>Gammaproteobacteria</taxon>
        <taxon>Moraxellales</taxon>
        <taxon>Moraxellaceae</taxon>
        <taxon>Acinetobacter</taxon>
    </lineage>
</organism>
<proteinExistence type="predicted"/>
<reference evidence="1" key="1">
    <citation type="submission" date="2022-11" db="EMBL/GenBank/DDBJ databases">
        <title>Biodiversity and phylogenetic relationships of bacteria.</title>
        <authorList>
            <person name="Machado R.A.R."/>
            <person name="Bhat A."/>
            <person name="Loulou A."/>
            <person name="Kallel S."/>
        </authorList>
    </citation>
    <scope>NUCLEOTIDE SEQUENCE</scope>
    <source>
        <strain evidence="1">A-IN1</strain>
    </source>
</reference>
<dbReference type="RefSeq" id="WP_266131522.1">
    <property type="nucleotide sequence ID" value="NZ_JAPKMY010000012.1"/>
</dbReference>
<accession>A0A9X3II75</accession>
<gene>
    <name evidence="1" type="ORF">OSH00_17690</name>
</gene>
<keyword evidence="2" id="KW-1185">Reference proteome</keyword>
<name>A0A9X3II75_9GAMM</name>
<evidence type="ECO:0000313" key="1">
    <source>
        <dbReference type="EMBL" id="MCX5469552.1"/>
    </source>
</evidence>
<dbReference type="AlphaFoldDB" id="A0A9X3II75"/>
<dbReference type="Proteomes" id="UP001146019">
    <property type="component" value="Unassembled WGS sequence"/>
</dbReference>
<sequence>MDIFEFVSGYKNHPVLFVGTGLSLRYLRNSFTWEGLLKYVSIELYGSDEKFYDLKSTVYNAHDGSHNLMELAEILEKEFNEIAQSDRNGKFSAINQLFYEAGRNGKTLSRFKIFVKNLLTQLDYRSDKADEIESFKRLAKNISSVVTTNYDRMIEDLIQFQPLIGNEILLSNPYGSIYKIHGCVNYPEKIILTTNDYNLFFKRYELIRAQLISLFVHNPIIFLGYGVGDTNIKEILSTIYKYVEINSPEAEKIRKNFLLVEYEAGSDSLDIQDHDILINGSMIRINKVKTDDYISVYKAIEDLSLPVSALEVRKVLDVVREIVAGGTIKVSVAEDIETLKNSDKVLAIDSKENIKYLYKINNPAQLISEYFEILNTQNCDIVKLLDDMVVPSNQWFPTYGFSTICPELECAELLKKSQSDKINSYYQNSRKDRFETFCPTTIQCILDTDQIKKTYKLDAIFHFVLNDVIDLEDLKGHIESLEDDRNSEFRKLLCLYDFKKYS</sequence>
<dbReference type="Pfam" id="PF13289">
    <property type="entry name" value="SIR2_2"/>
    <property type="match status" value="1"/>
</dbReference>